<accession>A0A2S5BAS3</accession>
<dbReference type="AlphaFoldDB" id="A0A2S5BAS3"/>
<keyword evidence="4" id="KW-1185">Reference proteome</keyword>
<comment type="caution">
    <text evidence="3">The sequence shown here is derived from an EMBL/GenBank/DDBJ whole genome shotgun (WGS) entry which is preliminary data.</text>
</comment>
<keyword evidence="2" id="KW-0472">Membrane</keyword>
<evidence type="ECO:0000256" key="2">
    <source>
        <dbReference type="SAM" id="Phobius"/>
    </source>
</evidence>
<evidence type="ECO:0000256" key="1">
    <source>
        <dbReference type="SAM" id="Coils"/>
    </source>
</evidence>
<protein>
    <submittedName>
        <fullName evidence="3">Uncharacterized protein</fullName>
    </submittedName>
</protein>
<keyword evidence="2" id="KW-0812">Transmembrane</keyword>
<dbReference type="OrthoDB" id="2528626at2759"/>
<evidence type="ECO:0000313" key="4">
    <source>
        <dbReference type="Proteomes" id="UP000237144"/>
    </source>
</evidence>
<keyword evidence="2" id="KW-1133">Transmembrane helix</keyword>
<evidence type="ECO:0000313" key="3">
    <source>
        <dbReference type="EMBL" id="POY73863.1"/>
    </source>
</evidence>
<proteinExistence type="predicted"/>
<dbReference type="Proteomes" id="UP000237144">
    <property type="component" value="Unassembled WGS sequence"/>
</dbReference>
<dbReference type="EMBL" id="PJQD01000033">
    <property type="protein sequence ID" value="POY73863.1"/>
    <property type="molecule type" value="Genomic_DNA"/>
</dbReference>
<feature type="transmembrane region" description="Helical" evidence="2">
    <location>
        <begin position="297"/>
        <end position="321"/>
    </location>
</feature>
<reference evidence="3 4" key="1">
    <citation type="journal article" date="2018" name="Front. Microbiol.">
        <title>Prospects for Fungal Bioremediation of Acidic Radioactive Waste Sites: Characterization and Genome Sequence of Rhodotorula taiwanensis MD1149.</title>
        <authorList>
            <person name="Tkavc R."/>
            <person name="Matrosova V.Y."/>
            <person name="Grichenko O.E."/>
            <person name="Gostincar C."/>
            <person name="Volpe R.P."/>
            <person name="Klimenkova P."/>
            <person name="Gaidamakova E.K."/>
            <person name="Zhou C.E."/>
            <person name="Stewart B.J."/>
            <person name="Lyman M.G."/>
            <person name="Malfatti S.A."/>
            <person name="Rubinfeld B."/>
            <person name="Courtot M."/>
            <person name="Singh J."/>
            <person name="Dalgard C.L."/>
            <person name="Hamilton T."/>
            <person name="Frey K.G."/>
            <person name="Gunde-Cimerman N."/>
            <person name="Dugan L."/>
            <person name="Daly M.J."/>
        </authorList>
    </citation>
    <scope>NUCLEOTIDE SEQUENCE [LARGE SCALE GENOMIC DNA]</scope>
    <source>
        <strain evidence="3 4">MD1149</strain>
    </source>
</reference>
<feature type="coiled-coil region" evidence="1">
    <location>
        <begin position="82"/>
        <end position="109"/>
    </location>
</feature>
<sequence length="342" mass="36337">MKEVSVADLEGELSALSAHVTAMASALDSLFELRRRPISLGPAFPASDLAALAAQTSELSEKLLSLPSAFTLTAQRLLRLESLSALNQIAALESELVTLREQFAAASLEARQTVVERIRSEAWDEVDARDSAWRRCEERVAGENPALGAEEVRRAVQAAFEGASNSKVADLDILSYAGRVAAENPATELAQIFDDRADEYRQALSSSEPGALERQLTRASVATGTTLVDPSSAHLYDKQFAYDDSVSALKRLATSASTAPQRGLAADEEQGLLGSSAAVPADPIGTAMKLKRHWREYLIRIILLLSVLGLIGGLTASQILISKKDTADSGAPSSTVASVSSS</sequence>
<keyword evidence="1" id="KW-0175">Coiled coil</keyword>
<name>A0A2S5BAS3_9BASI</name>
<gene>
    <name evidence="3" type="ORF">BMF94_3033</name>
</gene>
<organism evidence="3 4">
    <name type="scientific">Rhodotorula taiwanensis</name>
    <dbReference type="NCBI Taxonomy" id="741276"/>
    <lineage>
        <taxon>Eukaryota</taxon>
        <taxon>Fungi</taxon>
        <taxon>Dikarya</taxon>
        <taxon>Basidiomycota</taxon>
        <taxon>Pucciniomycotina</taxon>
        <taxon>Microbotryomycetes</taxon>
        <taxon>Sporidiobolales</taxon>
        <taxon>Sporidiobolaceae</taxon>
        <taxon>Rhodotorula</taxon>
    </lineage>
</organism>